<name>A0A3G4VGC4_9VIBR</name>
<dbReference type="Pfam" id="PF07729">
    <property type="entry name" value="FCD"/>
    <property type="match status" value="1"/>
</dbReference>
<dbReference type="InterPro" id="IPR011711">
    <property type="entry name" value="GntR_C"/>
</dbReference>
<dbReference type="Pfam" id="PF00392">
    <property type="entry name" value="GntR"/>
    <property type="match status" value="1"/>
</dbReference>
<evidence type="ECO:0000313" key="5">
    <source>
        <dbReference type="Proteomes" id="UP000279760"/>
    </source>
</evidence>
<keyword evidence="3" id="KW-0804">Transcription</keyword>
<dbReference type="Proteomes" id="UP000279760">
    <property type="component" value="Chromosome 2"/>
</dbReference>
<dbReference type="SUPFAM" id="SSF46785">
    <property type="entry name" value="Winged helix' DNA-binding domain"/>
    <property type="match status" value="1"/>
</dbReference>
<sequence>MALTKTQIVANHLAEKILKGQYLPGDSIAGENELATTLGVSRTSIRAAIQTLAGKGILSTVAKMGTIVNERNRWNWLDIELLRWISEFDVDHELIPSLMEARLIFEPNIAALAALNATSRDLVALEEGYELMVKGEKTVDRDLFNEGDIKFHKALIASSNNCFLLSMGDALITALGMTFKHTLEQEVELSAPAIKMHFDLMEAVRMRDVEKARSVMRNIIMDAIGKTIGKDVTFPKFIL</sequence>
<keyword evidence="1" id="KW-0805">Transcription regulation</keyword>
<gene>
    <name evidence="4" type="ORF">ECB94_19155</name>
</gene>
<evidence type="ECO:0000256" key="2">
    <source>
        <dbReference type="ARBA" id="ARBA00023125"/>
    </source>
</evidence>
<dbReference type="SMART" id="SM00895">
    <property type="entry name" value="FCD"/>
    <property type="match status" value="1"/>
</dbReference>
<dbReference type="EMBL" id="CP033578">
    <property type="protein sequence ID" value="AYV23415.1"/>
    <property type="molecule type" value="Genomic_DNA"/>
</dbReference>
<dbReference type="Gene3D" id="1.10.10.10">
    <property type="entry name" value="Winged helix-like DNA-binding domain superfamily/Winged helix DNA-binding domain"/>
    <property type="match status" value="1"/>
</dbReference>
<evidence type="ECO:0000256" key="3">
    <source>
        <dbReference type="ARBA" id="ARBA00023163"/>
    </source>
</evidence>
<reference evidence="4 5" key="1">
    <citation type="submission" date="2018-11" db="EMBL/GenBank/DDBJ databases">
        <title>Complete Genome Sequence of Vbrio mediterranei 117-T6: a Potential Pathogen Bacteria Isolated from the Conchocelis of Pyropia.</title>
        <authorList>
            <person name="Liu Q."/>
        </authorList>
    </citation>
    <scope>NUCLEOTIDE SEQUENCE [LARGE SCALE GENOMIC DNA]</scope>
    <source>
        <strain evidence="4 5">117-T6</strain>
    </source>
</reference>
<dbReference type="PRINTS" id="PR00035">
    <property type="entry name" value="HTHGNTR"/>
</dbReference>
<dbReference type="InterPro" id="IPR008920">
    <property type="entry name" value="TF_FadR/GntR_C"/>
</dbReference>
<dbReference type="AlphaFoldDB" id="A0A3G4VGC4"/>
<proteinExistence type="predicted"/>
<dbReference type="GO" id="GO:0003700">
    <property type="term" value="F:DNA-binding transcription factor activity"/>
    <property type="evidence" value="ECO:0007669"/>
    <property type="project" value="InterPro"/>
</dbReference>
<evidence type="ECO:0000256" key="1">
    <source>
        <dbReference type="ARBA" id="ARBA00023015"/>
    </source>
</evidence>
<dbReference type="CDD" id="cd07377">
    <property type="entry name" value="WHTH_GntR"/>
    <property type="match status" value="1"/>
</dbReference>
<evidence type="ECO:0000313" key="4">
    <source>
        <dbReference type="EMBL" id="AYV23415.1"/>
    </source>
</evidence>
<dbReference type="Gene3D" id="1.20.120.530">
    <property type="entry name" value="GntR ligand-binding domain-like"/>
    <property type="match status" value="1"/>
</dbReference>
<organism evidence="4 5">
    <name type="scientific">Vibrio mediterranei</name>
    <dbReference type="NCBI Taxonomy" id="689"/>
    <lineage>
        <taxon>Bacteria</taxon>
        <taxon>Pseudomonadati</taxon>
        <taxon>Pseudomonadota</taxon>
        <taxon>Gammaproteobacteria</taxon>
        <taxon>Vibrionales</taxon>
        <taxon>Vibrionaceae</taxon>
        <taxon>Vibrio</taxon>
    </lineage>
</organism>
<dbReference type="InterPro" id="IPR000524">
    <property type="entry name" value="Tscrpt_reg_HTH_GntR"/>
</dbReference>
<dbReference type="PROSITE" id="PS50949">
    <property type="entry name" value="HTH_GNTR"/>
    <property type="match status" value="1"/>
</dbReference>
<dbReference type="SUPFAM" id="SSF48008">
    <property type="entry name" value="GntR ligand-binding domain-like"/>
    <property type="match status" value="1"/>
</dbReference>
<dbReference type="InterPro" id="IPR036390">
    <property type="entry name" value="WH_DNA-bd_sf"/>
</dbReference>
<dbReference type="PANTHER" id="PTHR43537">
    <property type="entry name" value="TRANSCRIPTIONAL REGULATOR, GNTR FAMILY"/>
    <property type="match status" value="1"/>
</dbReference>
<dbReference type="PANTHER" id="PTHR43537:SF44">
    <property type="entry name" value="GNTR FAMILY REGULATORY PROTEIN"/>
    <property type="match status" value="1"/>
</dbReference>
<keyword evidence="2" id="KW-0238">DNA-binding</keyword>
<protein>
    <submittedName>
        <fullName evidence="4">FadR family transcriptional regulator</fullName>
    </submittedName>
</protein>
<accession>A0A3G4VGC4</accession>
<dbReference type="RefSeq" id="WP_006070838.1">
    <property type="nucleotide sequence ID" value="NZ_CP033578.1"/>
</dbReference>
<dbReference type="InterPro" id="IPR036388">
    <property type="entry name" value="WH-like_DNA-bd_sf"/>
</dbReference>
<dbReference type="SMART" id="SM00345">
    <property type="entry name" value="HTH_GNTR"/>
    <property type="match status" value="1"/>
</dbReference>
<dbReference type="GO" id="GO:0003677">
    <property type="term" value="F:DNA binding"/>
    <property type="evidence" value="ECO:0007669"/>
    <property type="project" value="UniProtKB-KW"/>
</dbReference>